<feature type="compositionally biased region" description="Acidic residues" evidence="1">
    <location>
        <begin position="443"/>
        <end position="452"/>
    </location>
</feature>
<dbReference type="InParanoid" id="A0A067PWF3"/>
<feature type="compositionally biased region" description="Low complexity" evidence="1">
    <location>
        <begin position="972"/>
        <end position="984"/>
    </location>
</feature>
<evidence type="ECO:0000313" key="2">
    <source>
        <dbReference type="EMBL" id="KDQ59153.1"/>
    </source>
</evidence>
<evidence type="ECO:0000256" key="1">
    <source>
        <dbReference type="SAM" id="MobiDB-lite"/>
    </source>
</evidence>
<gene>
    <name evidence="2" type="ORF">JAAARDRAFT_46708</name>
</gene>
<sequence>MATATSMHTPALSHIHPMDSPQLSFLRSPTASTPRASYLHDGRSPYQRQLLSLSPISTFSGVLSPKSPRTRRLRSSVFGDIDRPATINKWIANSVNDAPKSWDPQRLAKSVRGLRHEDHDAPAVAEFIVANRLSGEVLSSLTEEDVEQLSLSSPCIESTRNMLTSFCQHFRENDVASPRTPSRMPRVHEIASWLSSSPSPLAVQPPQSSPIVEDDYVFDFSLEDSEPQPPYQSLFSIVSHFPSNTTSSISRSGTPTSHLSHSNQNLTSPSFASSSALQLNDRNHDRTKDHESDLSAAEFRDDTSSISLSTINLTLGDMDSEDNSTPTAMSPDIGSSLPSAYPSSVESLVDPVDSTLVVEGGPHIADGGGPELAPSLNEVQPSTGFIVEASRDETNLFGNPWAVEGAPLSSTNVPSAVILHMPAGLEEEVITALGELAADVEVFDDNPLDPDSDPPSLPPLESPIREHTVPSDEPAVGDQLQVDDSASLDGDDSSPSLDEKPTSLSVSGVVVVSVAEPMSEPMRMDLIIALGAEEDEEDEEDAGQAICPNSQSLARTEEFVAPSESEVLIASDGTIAETVLGASHQPIDVVRQPPFPTPAMTICTDLLPMPESLRDELLGVLSPSPDDAGICTDLTPLPEQLREELVELLSPLARVGDEGGTFATPSVTLLRQELNTEEVGGENVSTVLLEDHALPPSSPVLETVPVHSLQDPAAITPPDLPDTLAQVSEATDVAPDTLSESTPIVDQTTERERGDFGEESVIISASSIARNAPLVESKEVCSGHPGEGGVFAALGALTMPLVGGAATVFNQLLVELVSADDRIPNPADPFASPIPSSLLTLPLESLVRGIVAATRPSESSDSPILSNSMILDTNAGLSTNIATVLHEDQLVSISPDPGNQIEGWSPPYREPQPCPPLSAISSQPVTNVAPTAALVEPSQIPLPGSDLCDDDLRDSDILAPDGASDEAGGVPGPLDLDPLGIPLPDSDDDWDVDSCNSSSLVPEAAGLEKLAGTVDPAQIPLPGSDDEWDDDIGLLTLNEPERRAPSPDPRQLHHQSEVPFEEAPSPRAGVVRVPPEHASTRTDQPDKVETIVSLDIADHITLNILAIPEPEPAIDPPAESLPPSHDGVVSATTYIPLPTIIETPSFLDDPDISKFLLIEPHSFDLPIPSRNPRNSSAQGSGRLYHSPTQSLESELAKNPPPRHSVPTREMGVQTEPLDACSRCSCGGKVAGSDHVAPLSQASVQPTSSNYNSTTLHFSRSVSLPEHHQPIPSRVELADCPAASTFSLYQYAGSLLRLAQR</sequence>
<feature type="compositionally biased region" description="Low complexity" evidence="1">
    <location>
        <begin position="483"/>
        <end position="496"/>
    </location>
</feature>
<evidence type="ECO:0000313" key="3">
    <source>
        <dbReference type="Proteomes" id="UP000027265"/>
    </source>
</evidence>
<protein>
    <submittedName>
        <fullName evidence="2">Uncharacterized protein</fullName>
    </submittedName>
</protein>
<accession>A0A067PWF3</accession>
<reference evidence="3" key="1">
    <citation type="journal article" date="2014" name="Proc. Natl. Acad. Sci. U.S.A.">
        <title>Extensive sampling of basidiomycete genomes demonstrates inadequacy of the white-rot/brown-rot paradigm for wood decay fungi.</title>
        <authorList>
            <person name="Riley R."/>
            <person name="Salamov A.A."/>
            <person name="Brown D.W."/>
            <person name="Nagy L.G."/>
            <person name="Floudas D."/>
            <person name="Held B.W."/>
            <person name="Levasseur A."/>
            <person name="Lombard V."/>
            <person name="Morin E."/>
            <person name="Otillar R."/>
            <person name="Lindquist E.A."/>
            <person name="Sun H."/>
            <person name="LaButti K.M."/>
            <person name="Schmutz J."/>
            <person name="Jabbour D."/>
            <person name="Luo H."/>
            <person name="Baker S.E."/>
            <person name="Pisabarro A.G."/>
            <person name="Walton J.D."/>
            <person name="Blanchette R.A."/>
            <person name="Henrissat B."/>
            <person name="Martin F."/>
            <person name="Cullen D."/>
            <person name="Hibbett D.S."/>
            <person name="Grigoriev I.V."/>
        </authorList>
    </citation>
    <scope>NUCLEOTIDE SEQUENCE [LARGE SCALE GENOMIC DNA]</scope>
    <source>
        <strain evidence="3">MUCL 33604</strain>
    </source>
</reference>
<feature type="region of interest" description="Disordered" evidence="1">
    <location>
        <begin position="245"/>
        <end position="275"/>
    </location>
</feature>
<keyword evidence="3" id="KW-1185">Reference proteome</keyword>
<dbReference type="HOGENOM" id="CLU_261527_0_0_1"/>
<proteinExistence type="predicted"/>
<feature type="compositionally biased region" description="Basic and acidic residues" evidence="1">
    <location>
        <begin position="1039"/>
        <end position="1056"/>
    </location>
</feature>
<feature type="region of interest" description="Disordered" evidence="1">
    <location>
        <begin position="938"/>
        <end position="988"/>
    </location>
</feature>
<feature type="compositionally biased region" description="Basic and acidic residues" evidence="1">
    <location>
        <begin position="1074"/>
        <end position="1084"/>
    </location>
</feature>
<feature type="region of interest" description="Disordered" evidence="1">
    <location>
        <begin position="1165"/>
        <end position="1213"/>
    </location>
</feature>
<feature type="region of interest" description="Disordered" evidence="1">
    <location>
        <begin position="443"/>
        <end position="506"/>
    </location>
</feature>
<dbReference type="Proteomes" id="UP000027265">
    <property type="component" value="Unassembled WGS sequence"/>
</dbReference>
<organism evidence="2 3">
    <name type="scientific">Jaapia argillacea MUCL 33604</name>
    <dbReference type="NCBI Taxonomy" id="933084"/>
    <lineage>
        <taxon>Eukaryota</taxon>
        <taxon>Fungi</taxon>
        <taxon>Dikarya</taxon>
        <taxon>Basidiomycota</taxon>
        <taxon>Agaricomycotina</taxon>
        <taxon>Agaricomycetes</taxon>
        <taxon>Agaricomycetidae</taxon>
        <taxon>Jaapiales</taxon>
        <taxon>Jaapiaceae</taxon>
        <taxon>Jaapia</taxon>
    </lineage>
</organism>
<name>A0A067PWF3_9AGAM</name>
<feature type="region of interest" description="Disordered" evidence="1">
    <location>
        <begin position="1"/>
        <end position="20"/>
    </location>
</feature>
<dbReference type="EMBL" id="KL197716">
    <property type="protein sequence ID" value="KDQ59153.1"/>
    <property type="molecule type" value="Genomic_DNA"/>
</dbReference>
<feature type="region of interest" description="Disordered" evidence="1">
    <location>
        <begin position="1039"/>
        <end position="1084"/>
    </location>
</feature>